<feature type="transmembrane region" description="Helical" evidence="1">
    <location>
        <begin position="271"/>
        <end position="294"/>
    </location>
</feature>
<gene>
    <name evidence="2" type="ORF">HAPAU_01870</name>
</gene>
<keyword evidence="3" id="KW-1185">Reference proteome</keyword>
<reference evidence="2 3" key="1">
    <citation type="submission" date="2016-02" db="EMBL/GenBank/DDBJ databases">
        <title>Genome sequence of Halalkalicoccus paucihalophilus DSM 24557.</title>
        <authorList>
            <person name="Poehlein A."/>
            <person name="Daniel R."/>
        </authorList>
    </citation>
    <scope>NUCLEOTIDE SEQUENCE [LARGE SCALE GENOMIC DNA]</scope>
    <source>
        <strain evidence="2 3">DSM 24557</strain>
    </source>
</reference>
<name>A0A151AIN0_9EURY</name>
<sequence>MALYAINDLDDAWAATREFLTPLSVRRLVVLAVVVFFVGGTGMNPLSSGGSGTGTVPEAGPGPEPNFDAVWGFIVENALAIGLVGGALLLLVLGFTFVSALMEFVFVQSLRTDEVRFWEYSRRYLGEGLRLFGFRIGLALITLLPVLAFLGVGLTVIGEGPLTEVGGVALVVLGLLALCVFVLVSVVDSFTAAFVVPVMLVRRSGVLDSWRAFWPTLSGQWKQYLAYAVAAIVLNVALGIVFGLLVAIAALVLLVPLGVVGAGVALLAEQVLLPVALVLGAVFVLGIVLAALFVQVPIQTYLRYYALLILGDTNERLDPVPRIRAAVRGDTDGHDPEAL</sequence>
<proteinExistence type="predicted"/>
<feature type="transmembrane region" description="Helical" evidence="1">
    <location>
        <begin position="168"/>
        <end position="201"/>
    </location>
</feature>
<evidence type="ECO:0000313" key="2">
    <source>
        <dbReference type="EMBL" id="KYH27519.1"/>
    </source>
</evidence>
<feature type="transmembrane region" description="Helical" evidence="1">
    <location>
        <begin position="224"/>
        <end position="251"/>
    </location>
</feature>
<feature type="transmembrane region" description="Helical" evidence="1">
    <location>
        <begin position="128"/>
        <end position="156"/>
    </location>
</feature>
<keyword evidence="1" id="KW-1133">Transmembrane helix</keyword>
<dbReference type="Pfam" id="PF24400">
    <property type="entry name" value="DUF7544"/>
    <property type="match status" value="1"/>
</dbReference>
<keyword evidence="1" id="KW-0812">Transmembrane</keyword>
<dbReference type="Proteomes" id="UP000075321">
    <property type="component" value="Unassembled WGS sequence"/>
</dbReference>
<evidence type="ECO:0000256" key="1">
    <source>
        <dbReference type="SAM" id="Phobius"/>
    </source>
</evidence>
<comment type="caution">
    <text evidence="2">The sequence shown here is derived from an EMBL/GenBank/DDBJ whole genome shotgun (WGS) entry which is preliminary data.</text>
</comment>
<dbReference type="PATRIC" id="fig|1008153.3.peg.190"/>
<dbReference type="InterPro" id="IPR055966">
    <property type="entry name" value="DUF7544"/>
</dbReference>
<dbReference type="EMBL" id="LTAZ01000001">
    <property type="protein sequence ID" value="KYH27519.1"/>
    <property type="molecule type" value="Genomic_DNA"/>
</dbReference>
<keyword evidence="1" id="KW-0472">Membrane</keyword>
<organism evidence="2 3">
    <name type="scientific">Halalkalicoccus paucihalophilus</name>
    <dbReference type="NCBI Taxonomy" id="1008153"/>
    <lineage>
        <taxon>Archaea</taxon>
        <taxon>Methanobacteriati</taxon>
        <taxon>Methanobacteriota</taxon>
        <taxon>Stenosarchaea group</taxon>
        <taxon>Halobacteria</taxon>
        <taxon>Halobacteriales</taxon>
        <taxon>Halococcaceae</taxon>
        <taxon>Halalkalicoccus</taxon>
    </lineage>
</organism>
<dbReference type="AlphaFoldDB" id="A0A151AIN0"/>
<protein>
    <submittedName>
        <fullName evidence="2">Uncharacterized protein</fullName>
    </submittedName>
</protein>
<evidence type="ECO:0000313" key="3">
    <source>
        <dbReference type="Proteomes" id="UP000075321"/>
    </source>
</evidence>
<accession>A0A151AIN0</accession>
<dbReference type="RefSeq" id="WP_066378368.1">
    <property type="nucleotide sequence ID" value="NZ_LTAZ01000001.1"/>
</dbReference>
<feature type="transmembrane region" description="Helical" evidence="1">
    <location>
        <begin position="78"/>
        <end position="107"/>
    </location>
</feature>
<dbReference type="OrthoDB" id="137652at2157"/>